<organism evidence="1 2">
    <name type="scientific">Marinilabilia salmonicolor</name>
    <dbReference type="NCBI Taxonomy" id="989"/>
    <lineage>
        <taxon>Bacteria</taxon>
        <taxon>Pseudomonadati</taxon>
        <taxon>Bacteroidota</taxon>
        <taxon>Bacteroidia</taxon>
        <taxon>Marinilabiliales</taxon>
        <taxon>Marinilabiliaceae</taxon>
        <taxon>Marinilabilia</taxon>
    </lineage>
</organism>
<sequence>MQQVVLYGQILNSVVGFLYERNQRINFLELDIWFCRFAYVVK</sequence>
<evidence type="ECO:0000313" key="2">
    <source>
        <dbReference type="Proteomes" id="UP000252733"/>
    </source>
</evidence>
<name>A0A368V6Z4_9BACT</name>
<proteinExistence type="predicted"/>
<reference evidence="1 2" key="1">
    <citation type="submission" date="2018-07" db="EMBL/GenBank/DDBJ databases">
        <title>Freshwater and sediment microbial communities from various areas in North America, analyzing microbe dynamics in response to fracking.</title>
        <authorList>
            <person name="Lamendella R."/>
        </authorList>
    </citation>
    <scope>NUCLEOTIDE SEQUENCE [LARGE SCALE GENOMIC DNA]</scope>
    <source>
        <strain evidence="1 2">160A</strain>
    </source>
</reference>
<accession>A0A368V6Z4</accession>
<dbReference type="AlphaFoldDB" id="A0A368V6Z4"/>
<keyword evidence="2" id="KW-1185">Reference proteome</keyword>
<evidence type="ECO:0000313" key="1">
    <source>
        <dbReference type="EMBL" id="RCW36090.1"/>
    </source>
</evidence>
<dbReference type="EMBL" id="QPIZ01000009">
    <property type="protein sequence ID" value="RCW36090.1"/>
    <property type="molecule type" value="Genomic_DNA"/>
</dbReference>
<dbReference type="Proteomes" id="UP000252733">
    <property type="component" value="Unassembled WGS sequence"/>
</dbReference>
<gene>
    <name evidence="1" type="ORF">DFO77_10954</name>
</gene>
<protein>
    <submittedName>
        <fullName evidence="1">Uncharacterized protein</fullName>
    </submittedName>
</protein>
<comment type="caution">
    <text evidence="1">The sequence shown here is derived from an EMBL/GenBank/DDBJ whole genome shotgun (WGS) entry which is preliminary data.</text>
</comment>